<dbReference type="Proteomes" id="UP001632037">
    <property type="component" value="Unassembled WGS sequence"/>
</dbReference>
<gene>
    <name evidence="3" type="ORF">V7S43_011998</name>
</gene>
<protein>
    <submittedName>
        <fullName evidence="3">Uncharacterized protein</fullName>
    </submittedName>
</protein>
<feature type="region of interest" description="Disordered" evidence="2">
    <location>
        <begin position="269"/>
        <end position="293"/>
    </location>
</feature>
<evidence type="ECO:0000256" key="1">
    <source>
        <dbReference type="SAM" id="Coils"/>
    </source>
</evidence>
<keyword evidence="1" id="KW-0175">Coiled coil</keyword>
<dbReference type="AlphaFoldDB" id="A0ABD3F9C0"/>
<reference evidence="3 4" key="1">
    <citation type="submission" date="2024-09" db="EMBL/GenBank/DDBJ databases">
        <title>Genome sequencing and assembly of Phytophthora oleae, isolate VK10A, causative agent of rot of olive drupes.</title>
        <authorList>
            <person name="Conti Taguali S."/>
            <person name="Riolo M."/>
            <person name="La Spada F."/>
            <person name="Cacciola S.O."/>
            <person name="Dionisio G."/>
        </authorList>
    </citation>
    <scope>NUCLEOTIDE SEQUENCE [LARGE SCALE GENOMIC DNA]</scope>
    <source>
        <strain evidence="3 4">VK10A</strain>
    </source>
</reference>
<evidence type="ECO:0000313" key="3">
    <source>
        <dbReference type="EMBL" id="KAL3663057.1"/>
    </source>
</evidence>
<organism evidence="3 4">
    <name type="scientific">Phytophthora oleae</name>
    <dbReference type="NCBI Taxonomy" id="2107226"/>
    <lineage>
        <taxon>Eukaryota</taxon>
        <taxon>Sar</taxon>
        <taxon>Stramenopiles</taxon>
        <taxon>Oomycota</taxon>
        <taxon>Peronosporomycetes</taxon>
        <taxon>Peronosporales</taxon>
        <taxon>Peronosporaceae</taxon>
        <taxon>Phytophthora</taxon>
    </lineage>
</organism>
<name>A0ABD3F9C0_9STRA</name>
<feature type="compositionally biased region" description="Polar residues" evidence="2">
    <location>
        <begin position="269"/>
        <end position="282"/>
    </location>
</feature>
<feature type="coiled-coil region" evidence="1">
    <location>
        <begin position="220"/>
        <end position="261"/>
    </location>
</feature>
<accession>A0ABD3F9C0</accession>
<evidence type="ECO:0000313" key="4">
    <source>
        <dbReference type="Proteomes" id="UP001632037"/>
    </source>
</evidence>
<comment type="caution">
    <text evidence="3">The sequence shown here is derived from an EMBL/GenBank/DDBJ whole genome shotgun (WGS) entry which is preliminary data.</text>
</comment>
<keyword evidence="4" id="KW-1185">Reference proteome</keyword>
<feature type="coiled-coil region" evidence="1">
    <location>
        <begin position="320"/>
        <end position="393"/>
    </location>
</feature>
<feature type="compositionally biased region" description="Basic and acidic residues" evidence="2">
    <location>
        <begin position="168"/>
        <end position="179"/>
    </location>
</feature>
<feature type="region of interest" description="Disordered" evidence="2">
    <location>
        <begin position="34"/>
        <end position="60"/>
    </location>
</feature>
<feature type="compositionally biased region" description="Basic and acidic residues" evidence="2">
    <location>
        <begin position="284"/>
        <end position="293"/>
    </location>
</feature>
<proteinExistence type="predicted"/>
<sequence>MNTPPSRPVPPARPGDDSILVSPLNPMLPTGYRNIQPFQKGKGWHTNGRTPRLRDASTDSVDIDVEKQRGVVFPLLPGHEHARGTQGPDVSAVENAAILSADQLDDRQENEATVVSPRAPAPPANGAPRRPSRTEIRPTSNSGGSFRSRVLSGSPSSSRPTSPATVNDKSRREEEEKAPGPDPVVMQQLWQEYAARSHAANRQVDAANYHEKMHRRYGEQRALKERIVQLEQALEAMESERKEARKQAENAIKQLELLALDKSMFEQSDSQTTMKTVQSSLIKSPKDSEVTDMEEKSYRERSFALERALSQAKVSLSTVQEQLRQQTSQATERVQALEARLVLEHNTSLELARQLREISTGFTRASEELAETRVALEREQQRSQEILDQARLNNAQVMSDTRRAQLESRMKLAVRSLGREALRQKMETLMGRTIRAEHTMRVAQLETERVCREHDATREQLEQVLSSSAIKYHSLGTTGGIPGILQRCTPLTNGSRMVNDQLLLLQVLYEETEEPEDPDDAFSVHFVAYEPQSAQDDFLTFHLRDIQRLVPNHESYLARHSVRRRERLEALTELLLHHVHAGYKNGHLVLAETSGPEAATRLPREQLAAQQEQHQTQHVTVYRGTRYLLILGDDNDAVLVELSVSEAFAAATSQVWWLEVRAVLLDDCENEELAAKVDLRQLLMFCPTFASYRPSQSHEGSSGDPELFAVHKALLEPLFDSLRVVTEAEAPSKLEVIDIEGINRPSTSVEPHQGQPRLSVENQEEVKETAVHVDISVPSTLTHQSVVNVDDVFYCVRLQELWDGELLLDITMDDPETQQHFHRVLHEPQLVKLVARLVDDGALGEDDELKATALQVKYGLASVLHRPLCKLVYSNIQPVLPHPSQISSKAVTEDGDITLGALFGEEEAEAYKIRTMVIAASACASIGWRYDREIRVITASKNVLADEKAVHQAILDIVTGSAATQVRRQRVGGRFQGERGFSLVQTTSAKLSDCGDVAIVDVLSLTTDHDGSNLLPLVIVAEDPNQEASPLQLVLETLGIEGNGSNFTMEMLTSSRLVVEKTG</sequence>
<evidence type="ECO:0000256" key="2">
    <source>
        <dbReference type="SAM" id="MobiDB-lite"/>
    </source>
</evidence>
<feature type="compositionally biased region" description="Low complexity" evidence="2">
    <location>
        <begin position="145"/>
        <end position="163"/>
    </location>
</feature>
<dbReference type="EMBL" id="JBIMZQ010000029">
    <property type="protein sequence ID" value="KAL3663057.1"/>
    <property type="molecule type" value="Genomic_DNA"/>
</dbReference>
<feature type="region of interest" description="Disordered" evidence="2">
    <location>
        <begin position="101"/>
        <end position="183"/>
    </location>
</feature>